<evidence type="ECO:0000313" key="9">
    <source>
        <dbReference type="EMBL" id="KAL2040485.1"/>
    </source>
</evidence>
<accession>A0ABR4A5Z0</accession>
<comment type="subcellular location">
    <subcellularLocation>
        <location evidence="1">Membrane</location>
        <topology evidence="1">Single-pass membrane protein</topology>
    </subcellularLocation>
</comment>
<sequence length="782" mass="86489">MRSLLSRVLVSLVLLTPVLAEAAAVDNQHQLNTVKDALAESKVKVEDAKVVDDPKPKVEDAGKAEEAKKIEDGPKAGATNTEAVSGAPTKFNGIEVPPMKELSGESFDKETKNGYWFVKHYSPYCHHCKAIAPTWQTLYEFYYTSKPVPAGKKPSDSESDSLNSFSRYYDFHFASVDCIANGDLCGKHDVTAFPTFTLYKDGVFVKKFEGTKNMANLSAFVEDTLESTRPGSRPKDGVKLPAPEATSVDTSAQPDKPAETDKPVDKAKEAAVTAGAGAVAAAAEAPAVKTSNEEKPVAKTTAAKPTAKATKIAKKPKKPAATPNLLGTPAALTQESFQKLVTNTQDPWFVKFYAPWCHHCQALAPSWAQMAKELQGKLNVGEVNCEVEVRLCKDVRVRAYPTIHFFRGGERVEYDGLRGLGDLVSYAKKALDVGSGVTYVDAEAFKKMEETEEVIFLYFYDHATTSEDFEALERLTLSLIGHAKLVKTDSAELAERFKISTWPRLLVSRDGRPSYYNVLAPKDMRDFRQVLGWMQSVWLPIVPELTASNSKEIMRGKYVVLGILSRDRTDEFEIDKKEIKNAALEWMEKQTHAFQLERQELRDAKQLRLEEAEDRNDQRALRAAKSIHIDIREDDKKQVGFAWVDGVFWERWIRTTYGINVNDGEKVIINDEDNHRYWDTTISGAPIVPSRTSILETIPKVVANPPKISSKSSTGAIQRLFFGLRGATTGHPWISLGLLIGIIIGTSIWGRGRIRKGKGGSGFFQLDGKEGLLNGGGYGKAD</sequence>
<feature type="domain" description="Thioredoxin" evidence="8">
    <location>
        <begin position="70"/>
        <end position="226"/>
    </location>
</feature>
<evidence type="ECO:0000313" key="10">
    <source>
        <dbReference type="Proteomes" id="UP001590950"/>
    </source>
</evidence>
<feature type="transmembrane region" description="Helical" evidence="6">
    <location>
        <begin position="733"/>
        <end position="750"/>
    </location>
</feature>
<proteinExistence type="predicted"/>
<organism evidence="9 10">
    <name type="scientific">Stereocaulon virgatum</name>
    <dbReference type="NCBI Taxonomy" id="373712"/>
    <lineage>
        <taxon>Eukaryota</taxon>
        <taxon>Fungi</taxon>
        <taxon>Dikarya</taxon>
        <taxon>Ascomycota</taxon>
        <taxon>Pezizomycotina</taxon>
        <taxon>Lecanoromycetes</taxon>
        <taxon>OSLEUM clade</taxon>
        <taxon>Lecanoromycetidae</taxon>
        <taxon>Lecanorales</taxon>
        <taxon>Lecanorineae</taxon>
        <taxon>Stereocaulaceae</taxon>
        <taxon>Stereocaulon</taxon>
    </lineage>
</organism>
<feature type="compositionally biased region" description="Low complexity" evidence="5">
    <location>
        <begin position="298"/>
        <end position="310"/>
    </location>
</feature>
<dbReference type="SUPFAM" id="SSF52833">
    <property type="entry name" value="Thioredoxin-like"/>
    <property type="match status" value="3"/>
</dbReference>
<comment type="caution">
    <text evidence="9">The sequence shown here is derived from an EMBL/GenBank/DDBJ whole genome shotgun (WGS) entry which is preliminary data.</text>
</comment>
<evidence type="ECO:0000256" key="6">
    <source>
        <dbReference type="SAM" id="Phobius"/>
    </source>
</evidence>
<protein>
    <recommendedName>
        <fullName evidence="8">Thioredoxin domain-containing protein</fullName>
    </recommendedName>
</protein>
<keyword evidence="10" id="KW-1185">Reference proteome</keyword>
<evidence type="ECO:0000256" key="5">
    <source>
        <dbReference type="SAM" id="MobiDB-lite"/>
    </source>
</evidence>
<dbReference type="InterPro" id="IPR052250">
    <property type="entry name" value="PDI_TMX3"/>
</dbReference>
<feature type="compositionally biased region" description="Basic and acidic residues" evidence="5">
    <location>
        <begin position="256"/>
        <end position="268"/>
    </location>
</feature>
<keyword evidence="3 6" id="KW-1133">Transmembrane helix</keyword>
<feature type="region of interest" description="Disordered" evidence="5">
    <location>
        <begin position="225"/>
        <end position="268"/>
    </location>
</feature>
<evidence type="ECO:0000256" key="3">
    <source>
        <dbReference type="ARBA" id="ARBA00022989"/>
    </source>
</evidence>
<gene>
    <name evidence="9" type="ORF">N7G274_006928</name>
</gene>
<reference evidence="9 10" key="1">
    <citation type="submission" date="2024-09" db="EMBL/GenBank/DDBJ databases">
        <title>Rethinking Asexuality: The Enigmatic Case of Functional Sexual Genes in Lepraria (Stereocaulaceae).</title>
        <authorList>
            <person name="Doellman M."/>
            <person name="Sun Y."/>
            <person name="Barcenas-Pena A."/>
            <person name="Lumbsch H.T."/>
            <person name="Grewe F."/>
        </authorList>
    </citation>
    <scope>NUCLEOTIDE SEQUENCE [LARGE SCALE GENOMIC DNA]</scope>
    <source>
        <strain evidence="9 10">Mercado 3170</strain>
    </source>
</reference>
<dbReference type="EMBL" id="JBEFKJ010000021">
    <property type="protein sequence ID" value="KAL2040485.1"/>
    <property type="molecule type" value="Genomic_DNA"/>
</dbReference>
<evidence type="ECO:0000256" key="4">
    <source>
        <dbReference type="ARBA" id="ARBA00023136"/>
    </source>
</evidence>
<evidence type="ECO:0000256" key="2">
    <source>
        <dbReference type="ARBA" id="ARBA00022692"/>
    </source>
</evidence>
<dbReference type="PROSITE" id="PS51352">
    <property type="entry name" value="THIOREDOXIN_2"/>
    <property type="match status" value="2"/>
</dbReference>
<feature type="region of interest" description="Disordered" evidence="5">
    <location>
        <begin position="51"/>
        <end position="90"/>
    </location>
</feature>
<evidence type="ECO:0000256" key="1">
    <source>
        <dbReference type="ARBA" id="ARBA00004167"/>
    </source>
</evidence>
<name>A0ABR4A5Z0_9LECA</name>
<keyword evidence="7" id="KW-0732">Signal</keyword>
<keyword evidence="4 6" id="KW-0472">Membrane</keyword>
<dbReference type="CDD" id="cd02961">
    <property type="entry name" value="PDI_a_family"/>
    <property type="match status" value="2"/>
</dbReference>
<feature type="domain" description="Thioredoxin" evidence="8">
    <location>
        <begin position="274"/>
        <end position="536"/>
    </location>
</feature>
<keyword evidence="2 6" id="KW-0812">Transmembrane</keyword>
<evidence type="ECO:0000259" key="8">
    <source>
        <dbReference type="PROSITE" id="PS51352"/>
    </source>
</evidence>
<feature type="region of interest" description="Disordered" evidence="5">
    <location>
        <begin position="282"/>
        <end position="324"/>
    </location>
</feature>
<feature type="chain" id="PRO_5045758956" description="Thioredoxin domain-containing protein" evidence="7">
    <location>
        <begin position="21"/>
        <end position="782"/>
    </location>
</feature>
<feature type="signal peptide" evidence="7">
    <location>
        <begin position="1"/>
        <end position="20"/>
    </location>
</feature>
<dbReference type="InterPro" id="IPR013766">
    <property type="entry name" value="Thioredoxin_domain"/>
</dbReference>
<dbReference type="InterPro" id="IPR036249">
    <property type="entry name" value="Thioredoxin-like_sf"/>
</dbReference>
<dbReference type="Pfam" id="PF00085">
    <property type="entry name" value="Thioredoxin"/>
    <property type="match status" value="2"/>
</dbReference>
<dbReference type="PANTHER" id="PTHR46426">
    <property type="entry name" value="PROTEIN DISULFIDE-ISOMERASE TMX3"/>
    <property type="match status" value="1"/>
</dbReference>
<dbReference type="Proteomes" id="UP001590950">
    <property type="component" value="Unassembled WGS sequence"/>
</dbReference>
<evidence type="ECO:0000256" key="7">
    <source>
        <dbReference type="SAM" id="SignalP"/>
    </source>
</evidence>
<feature type="compositionally biased region" description="Basic and acidic residues" evidence="5">
    <location>
        <begin position="51"/>
        <end position="74"/>
    </location>
</feature>
<dbReference type="Gene3D" id="3.40.30.10">
    <property type="entry name" value="Glutaredoxin"/>
    <property type="match status" value="2"/>
</dbReference>
<dbReference type="PANTHER" id="PTHR46426:SF1">
    <property type="entry name" value="PROTEIN DISULFIDE-ISOMERASE TMX3"/>
    <property type="match status" value="1"/>
</dbReference>